<proteinExistence type="predicted"/>
<dbReference type="EMBL" id="CADCUK010000043">
    <property type="protein sequence ID" value="CAA9366171.1"/>
    <property type="molecule type" value="Genomic_DNA"/>
</dbReference>
<organism evidence="2">
    <name type="scientific">uncultured Nocardioidaceae bacterium</name>
    <dbReference type="NCBI Taxonomy" id="253824"/>
    <lineage>
        <taxon>Bacteria</taxon>
        <taxon>Bacillati</taxon>
        <taxon>Actinomycetota</taxon>
        <taxon>Actinomycetes</taxon>
        <taxon>Propionibacteriales</taxon>
        <taxon>Nocardioidaceae</taxon>
        <taxon>environmental samples</taxon>
    </lineage>
</organism>
<feature type="non-terminal residue" evidence="2">
    <location>
        <position position="1"/>
    </location>
</feature>
<reference evidence="2" key="1">
    <citation type="submission" date="2020-02" db="EMBL/GenBank/DDBJ databases">
        <authorList>
            <person name="Meier V. D."/>
        </authorList>
    </citation>
    <scope>NUCLEOTIDE SEQUENCE</scope>
    <source>
        <strain evidence="2">AVDCRST_MAG47</strain>
    </source>
</reference>
<sequence length="97" mass="9832">CSHSGGTTSAPAARRTSPGGAAAARTSGAPSNVRYHSSLGRWGVHSGRQAQWSLISSAFGQAIVGNMVRSLPGFRTSVPASAHPSRCASSTELIPVS</sequence>
<accession>A0A6J4MT95</accession>
<feature type="compositionally biased region" description="Polar residues" evidence="1">
    <location>
        <begin position="1"/>
        <end position="10"/>
    </location>
</feature>
<feature type="region of interest" description="Disordered" evidence="1">
    <location>
        <begin position="1"/>
        <end position="31"/>
    </location>
</feature>
<evidence type="ECO:0000256" key="1">
    <source>
        <dbReference type="SAM" id="MobiDB-lite"/>
    </source>
</evidence>
<feature type="non-terminal residue" evidence="2">
    <location>
        <position position="97"/>
    </location>
</feature>
<gene>
    <name evidence="2" type="ORF">AVDCRST_MAG47-599</name>
</gene>
<evidence type="ECO:0000313" key="2">
    <source>
        <dbReference type="EMBL" id="CAA9366171.1"/>
    </source>
</evidence>
<name>A0A6J4MT95_9ACTN</name>
<dbReference type="AlphaFoldDB" id="A0A6J4MT95"/>
<protein>
    <submittedName>
        <fullName evidence="2">Uncharacterized protein</fullName>
    </submittedName>
</protein>